<dbReference type="InterPro" id="IPR023772">
    <property type="entry name" value="DNA-bd_HTH_TetR-type_CS"/>
</dbReference>
<dbReference type="InterPro" id="IPR050109">
    <property type="entry name" value="HTH-type_TetR-like_transc_reg"/>
</dbReference>
<evidence type="ECO:0000256" key="1">
    <source>
        <dbReference type="ARBA" id="ARBA00022491"/>
    </source>
</evidence>
<dbReference type="RefSeq" id="WP_331205750.1">
    <property type="nucleotide sequence ID" value="NZ_JAZGQL010000001.1"/>
</dbReference>
<feature type="compositionally biased region" description="Gly residues" evidence="6">
    <location>
        <begin position="236"/>
        <end position="247"/>
    </location>
</feature>
<feature type="domain" description="HTH tetR-type" evidence="7">
    <location>
        <begin position="18"/>
        <end position="78"/>
    </location>
</feature>
<keyword evidence="3 5" id="KW-0238">DNA-binding</keyword>
<feature type="region of interest" description="Disordered" evidence="6">
    <location>
        <begin position="222"/>
        <end position="247"/>
    </location>
</feature>
<dbReference type="EMBL" id="JAZGQL010000001">
    <property type="protein sequence ID" value="MEE6305346.1"/>
    <property type="molecule type" value="Genomic_DNA"/>
</dbReference>
<reference evidence="8 9" key="1">
    <citation type="submission" date="2024-01" db="EMBL/GenBank/DDBJ databases">
        <title>Genome insights into Plantactinospora veratri sp. nov.</title>
        <authorList>
            <person name="Wang L."/>
        </authorList>
    </citation>
    <scope>NUCLEOTIDE SEQUENCE [LARGE SCALE GENOMIC DNA]</scope>
    <source>
        <strain evidence="8 9">NEAU-FHS4</strain>
    </source>
</reference>
<evidence type="ECO:0000256" key="5">
    <source>
        <dbReference type="PROSITE-ProRule" id="PRU00335"/>
    </source>
</evidence>
<dbReference type="InterPro" id="IPR036271">
    <property type="entry name" value="Tet_transcr_reg_TetR-rel_C_sf"/>
</dbReference>
<dbReference type="PRINTS" id="PR00400">
    <property type="entry name" value="TETREPRESSOR"/>
</dbReference>
<dbReference type="InterPro" id="IPR003012">
    <property type="entry name" value="Tet_transcr_reg_TetR"/>
</dbReference>
<keyword evidence="1" id="KW-0678">Repressor</keyword>
<dbReference type="Pfam" id="PF02909">
    <property type="entry name" value="TetR_C_1"/>
    <property type="match status" value="1"/>
</dbReference>
<evidence type="ECO:0000256" key="6">
    <source>
        <dbReference type="SAM" id="MobiDB-lite"/>
    </source>
</evidence>
<dbReference type="InterPro" id="IPR004111">
    <property type="entry name" value="Repressor_TetR_C"/>
</dbReference>
<name>A0ABU7S5V1_9ACTN</name>
<keyword evidence="4" id="KW-0804">Transcription</keyword>
<dbReference type="InterPro" id="IPR001647">
    <property type="entry name" value="HTH_TetR"/>
</dbReference>
<dbReference type="PROSITE" id="PS50977">
    <property type="entry name" value="HTH_TETR_2"/>
    <property type="match status" value="1"/>
</dbReference>
<proteinExistence type="predicted"/>
<evidence type="ECO:0000259" key="7">
    <source>
        <dbReference type="PROSITE" id="PS50977"/>
    </source>
</evidence>
<dbReference type="InterPro" id="IPR009057">
    <property type="entry name" value="Homeodomain-like_sf"/>
</dbReference>
<dbReference type="SUPFAM" id="SSF46689">
    <property type="entry name" value="Homeodomain-like"/>
    <property type="match status" value="1"/>
</dbReference>
<evidence type="ECO:0000256" key="3">
    <source>
        <dbReference type="ARBA" id="ARBA00023125"/>
    </source>
</evidence>
<dbReference type="PANTHER" id="PTHR30055">
    <property type="entry name" value="HTH-TYPE TRANSCRIPTIONAL REGULATOR RUTR"/>
    <property type="match status" value="1"/>
</dbReference>
<feature type="DNA-binding region" description="H-T-H motif" evidence="5">
    <location>
        <begin position="41"/>
        <end position="60"/>
    </location>
</feature>
<evidence type="ECO:0000313" key="9">
    <source>
        <dbReference type="Proteomes" id="UP001339911"/>
    </source>
</evidence>
<dbReference type="PRINTS" id="PR00455">
    <property type="entry name" value="HTHTETR"/>
</dbReference>
<dbReference type="PROSITE" id="PS01081">
    <property type="entry name" value="HTH_TETR_1"/>
    <property type="match status" value="1"/>
</dbReference>
<protein>
    <submittedName>
        <fullName evidence="8">TetR/AcrR family transcriptional regulator</fullName>
    </submittedName>
</protein>
<keyword evidence="9" id="KW-1185">Reference proteome</keyword>
<dbReference type="Proteomes" id="UP001339911">
    <property type="component" value="Unassembled WGS sequence"/>
</dbReference>
<organism evidence="8 9">
    <name type="scientific">Plantactinospora veratri</name>
    <dbReference type="NCBI Taxonomy" id="1436122"/>
    <lineage>
        <taxon>Bacteria</taxon>
        <taxon>Bacillati</taxon>
        <taxon>Actinomycetota</taxon>
        <taxon>Actinomycetes</taxon>
        <taxon>Micromonosporales</taxon>
        <taxon>Micromonosporaceae</taxon>
        <taxon>Plantactinospora</taxon>
    </lineage>
</organism>
<gene>
    <name evidence="8" type="ORF">V1634_00660</name>
</gene>
<sequence>MAGVWLRPPRSPGRSGPPLHRDRIVGAAIELLDREGVGGLTMRRLAERLGAGSTTLYWHVTNKDDVLDLALDQIFGEVALPEPPTTRRDWRGDVETLLLGWRAAMLRHPWSAALVGRPLLGPNVLTRTEFLQTALRRAGLVEPDLSAATHALANYVIGAAVTLSSWQRLDDPESRQAARAHLAAQRERYPTLVETGHLDDRDEDDTFRRGLAYLLDGLPTDRGRRSAAGDRRSGTVSGGGASGATGR</sequence>
<evidence type="ECO:0000256" key="4">
    <source>
        <dbReference type="ARBA" id="ARBA00023163"/>
    </source>
</evidence>
<dbReference type="Gene3D" id="1.10.357.10">
    <property type="entry name" value="Tetracycline Repressor, domain 2"/>
    <property type="match status" value="1"/>
</dbReference>
<accession>A0ABU7S5V1</accession>
<keyword evidence="2" id="KW-0805">Transcription regulation</keyword>
<evidence type="ECO:0000313" key="8">
    <source>
        <dbReference type="EMBL" id="MEE6305346.1"/>
    </source>
</evidence>
<evidence type="ECO:0000256" key="2">
    <source>
        <dbReference type="ARBA" id="ARBA00023015"/>
    </source>
</evidence>
<dbReference type="PANTHER" id="PTHR30055:SF151">
    <property type="entry name" value="TRANSCRIPTIONAL REGULATORY PROTEIN"/>
    <property type="match status" value="1"/>
</dbReference>
<dbReference type="Pfam" id="PF00440">
    <property type="entry name" value="TetR_N"/>
    <property type="match status" value="1"/>
</dbReference>
<dbReference type="SUPFAM" id="SSF48498">
    <property type="entry name" value="Tetracyclin repressor-like, C-terminal domain"/>
    <property type="match status" value="1"/>
</dbReference>
<comment type="caution">
    <text evidence="8">The sequence shown here is derived from an EMBL/GenBank/DDBJ whole genome shotgun (WGS) entry which is preliminary data.</text>
</comment>
<feature type="compositionally biased region" description="Basic and acidic residues" evidence="6">
    <location>
        <begin position="222"/>
        <end position="233"/>
    </location>
</feature>